<gene>
    <name evidence="1" type="ORF">FC59_GL000113</name>
</gene>
<name>A0A0R1VIQ8_9LACO</name>
<protein>
    <submittedName>
        <fullName evidence="1">Uncharacterized protein</fullName>
    </submittedName>
</protein>
<dbReference type="AlphaFoldDB" id="A0A0R1VIQ8"/>
<dbReference type="Proteomes" id="UP000051307">
    <property type="component" value="Unassembled WGS sequence"/>
</dbReference>
<proteinExistence type="predicted"/>
<dbReference type="EMBL" id="AZFU01000011">
    <property type="protein sequence ID" value="KRM05418.1"/>
    <property type="molecule type" value="Genomic_DNA"/>
</dbReference>
<organism evidence="1 2">
    <name type="scientific">Lactobacillus kitasatonis DSM 16761 = JCM 1039</name>
    <dbReference type="NCBI Taxonomy" id="1423767"/>
    <lineage>
        <taxon>Bacteria</taxon>
        <taxon>Bacillati</taxon>
        <taxon>Bacillota</taxon>
        <taxon>Bacilli</taxon>
        <taxon>Lactobacillales</taxon>
        <taxon>Lactobacillaceae</taxon>
        <taxon>Lactobacillus</taxon>
    </lineage>
</organism>
<dbReference type="PATRIC" id="fig|1423767.3.peg.121"/>
<evidence type="ECO:0000313" key="1">
    <source>
        <dbReference type="EMBL" id="KRM05418.1"/>
    </source>
</evidence>
<evidence type="ECO:0000313" key="2">
    <source>
        <dbReference type="Proteomes" id="UP000051307"/>
    </source>
</evidence>
<accession>A0A0R1VIQ8</accession>
<comment type="caution">
    <text evidence="1">The sequence shown here is derived from an EMBL/GenBank/DDBJ whole genome shotgun (WGS) entry which is preliminary data.</text>
</comment>
<sequence>MRKDALTDLEKECNVTVGPDGHRLHDDREWVLDHIAEYDGVIVAKMAFDKE</sequence>
<reference evidence="1 2" key="1">
    <citation type="journal article" date="2015" name="Genome Announc.">
        <title>Expanding the biotechnology potential of lactobacilli through comparative genomics of 213 strains and associated genera.</title>
        <authorList>
            <person name="Sun Z."/>
            <person name="Harris H.M."/>
            <person name="McCann A."/>
            <person name="Guo C."/>
            <person name="Argimon S."/>
            <person name="Zhang W."/>
            <person name="Yang X."/>
            <person name="Jeffery I.B."/>
            <person name="Cooney J.C."/>
            <person name="Kagawa T.F."/>
            <person name="Liu W."/>
            <person name="Song Y."/>
            <person name="Salvetti E."/>
            <person name="Wrobel A."/>
            <person name="Rasinkangas P."/>
            <person name="Parkhill J."/>
            <person name="Rea M.C."/>
            <person name="O'Sullivan O."/>
            <person name="Ritari J."/>
            <person name="Douillard F.P."/>
            <person name="Paul Ross R."/>
            <person name="Yang R."/>
            <person name="Briner A.E."/>
            <person name="Felis G.E."/>
            <person name="de Vos W.M."/>
            <person name="Barrangou R."/>
            <person name="Klaenhammer T.R."/>
            <person name="Caufield P.W."/>
            <person name="Cui Y."/>
            <person name="Zhang H."/>
            <person name="O'Toole P.W."/>
        </authorList>
    </citation>
    <scope>NUCLEOTIDE SEQUENCE [LARGE SCALE GENOMIC DNA]</scope>
    <source>
        <strain evidence="1 2">DSM 16761</strain>
    </source>
</reference>